<name>A0A1I8B4I8_MELHA</name>
<protein>
    <submittedName>
        <fullName evidence="3">G_PROTEIN_RECEP_F1_2 domain-containing protein</fullName>
    </submittedName>
</protein>
<keyword evidence="2" id="KW-1185">Reference proteome</keyword>
<feature type="transmembrane region" description="Helical" evidence="1">
    <location>
        <begin position="77"/>
        <end position="99"/>
    </location>
</feature>
<keyword evidence="1" id="KW-1133">Transmembrane helix</keyword>
<keyword evidence="1" id="KW-0812">Transmembrane</keyword>
<evidence type="ECO:0000256" key="1">
    <source>
        <dbReference type="SAM" id="Phobius"/>
    </source>
</evidence>
<sequence length="181" mass="20464">MFFISVDRLIALAFPILPTYCEPGDQSVGDALSKTFNLNITLILLTIIVYIILGCLVKFCKNEHNEAIQTQKIYKSLAIIITSIVLLDFIGMFAIKMITPLLSEDPQTRFLYFRLFAQLITVSGAINAPILYFYSTLYRTTFNKQFPFIPVLINKVGIKQGNNISTVKPSKQVVKPMCEIK</sequence>
<dbReference type="AlphaFoldDB" id="A0A1I8B4I8"/>
<organism evidence="2 3">
    <name type="scientific">Meloidogyne hapla</name>
    <name type="common">Root-knot nematode worm</name>
    <dbReference type="NCBI Taxonomy" id="6305"/>
    <lineage>
        <taxon>Eukaryota</taxon>
        <taxon>Metazoa</taxon>
        <taxon>Ecdysozoa</taxon>
        <taxon>Nematoda</taxon>
        <taxon>Chromadorea</taxon>
        <taxon>Rhabditida</taxon>
        <taxon>Tylenchina</taxon>
        <taxon>Tylenchomorpha</taxon>
        <taxon>Tylenchoidea</taxon>
        <taxon>Meloidogynidae</taxon>
        <taxon>Meloidogyninae</taxon>
        <taxon>Meloidogyne</taxon>
    </lineage>
</organism>
<reference evidence="3" key="1">
    <citation type="submission" date="2016-11" db="UniProtKB">
        <authorList>
            <consortium name="WormBaseParasite"/>
        </authorList>
    </citation>
    <scope>IDENTIFICATION</scope>
</reference>
<keyword evidence="1" id="KW-0472">Membrane</keyword>
<dbReference type="Proteomes" id="UP000095281">
    <property type="component" value="Unplaced"/>
</dbReference>
<proteinExistence type="predicted"/>
<evidence type="ECO:0000313" key="3">
    <source>
        <dbReference type="WBParaSite" id="MhA1_Contig1313.frz3.gene5"/>
    </source>
</evidence>
<evidence type="ECO:0000313" key="2">
    <source>
        <dbReference type="Proteomes" id="UP000095281"/>
    </source>
</evidence>
<dbReference type="SUPFAM" id="SSF81321">
    <property type="entry name" value="Family A G protein-coupled receptor-like"/>
    <property type="match status" value="1"/>
</dbReference>
<accession>A0A1I8B4I8</accession>
<dbReference type="WBParaSite" id="MhA1_Contig1313.frz3.gene5">
    <property type="protein sequence ID" value="MhA1_Contig1313.frz3.gene5"/>
    <property type="gene ID" value="MhA1_Contig1313.frz3.gene5"/>
</dbReference>
<dbReference type="InterPro" id="IPR019424">
    <property type="entry name" value="7TM_GPCR_Srsx"/>
</dbReference>
<feature type="transmembrane region" description="Helical" evidence="1">
    <location>
        <begin position="111"/>
        <end position="134"/>
    </location>
</feature>
<feature type="transmembrane region" description="Helical" evidence="1">
    <location>
        <begin position="37"/>
        <end position="57"/>
    </location>
</feature>
<dbReference type="Pfam" id="PF10320">
    <property type="entry name" value="7TM_GPCR_Srsx"/>
    <property type="match status" value="1"/>
</dbReference>